<proteinExistence type="predicted"/>
<keyword evidence="1" id="KW-1133">Transmembrane helix</keyword>
<evidence type="ECO:0008006" key="4">
    <source>
        <dbReference type="Google" id="ProtNLM"/>
    </source>
</evidence>
<keyword evidence="1" id="KW-0472">Membrane</keyword>
<protein>
    <recommendedName>
        <fullName evidence="4">Integral membrane protein</fullName>
    </recommendedName>
</protein>
<evidence type="ECO:0000313" key="3">
    <source>
        <dbReference type="Proteomes" id="UP000295560"/>
    </source>
</evidence>
<dbReference type="Proteomes" id="UP000295560">
    <property type="component" value="Unassembled WGS sequence"/>
</dbReference>
<comment type="caution">
    <text evidence="2">The sequence shown here is derived from an EMBL/GenBank/DDBJ whole genome shotgun (WGS) entry which is preliminary data.</text>
</comment>
<accession>A0A4V2PIW0</accession>
<dbReference type="AlphaFoldDB" id="A0A4V2PIW0"/>
<gene>
    <name evidence="2" type="ORF">EV378_1935</name>
</gene>
<sequence length="140" mass="14219">MRGVIGLLVIASCIVLVALAVLGLATTILNRPPGRQHRYGVAVCELVLVVQAAVAAFRVLVGGVTLPEQSTFLIYLVVSVAVLPIALQFATAGSDQAIGAEAGEHTEPASRWGGAVIAVGAIGTLVAVLRLQGLWAAGSV</sequence>
<keyword evidence="1" id="KW-0812">Transmembrane</keyword>
<feature type="transmembrane region" description="Helical" evidence="1">
    <location>
        <begin position="39"/>
        <end position="60"/>
    </location>
</feature>
<name>A0A4V2PIW0_PSEEN</name>
<organism evidence="2 3">
    <name type="scientific">Pseudonocardia endophytica</name>
    <dbReference type="NCBI Taxonomy" id="401976"/>
    <lineage>
        <taxon>Bacteria</taxon>
        <taxon>Bacillati</taxon>
        <taxon>Actinomycetota</taxon>
        <taxon>Actinomycetes</taxon>
        <taxon>Pseudonocardiales</taxon>
        <taxon>Pseudonocardiaceae</taxon>
        <taxon>Pseudonocardia</taxon>
    </lineage>
</organism>
<evidence type="ECO:0000256" key="1">
    <source>
        <dbReference type="SAM" id="Phobius"/>
    </source>
</evidence>
<evidence type="ECO:0000313" key="2">
    <source>
        <dbReference type="EMBL" id="TCK26106.1"/>
    </source>
</evidence>
<feature type="transmembrane region" description="Helical" evidence="1">
    <location>
        <begin position="72"/>
        <end position="92"/>
    </location>
</feature>
<reference evidence="2 3" key="1">
    <citation type="submission" date="2019-03" db="EMBL/GenBank/DDBJ databases">
        <title>Sequencing the genomes of 1000 actinobacteria strains.</title>
        <authorList>
            <person name="Klenk H.-P."/>
        </authorList>
    </citation>
    <scope>NUCLEOTIDE SEQUENCE [LARGE SCALE GENOMIC DNA]</scope>
    <source>
        <strain evidence="2 3">DSM 44969</strain>
    </source>
</reference>
<dbReference type="EMBL" id="SMFZ01000001">
    <property type="protein sequence ID" value="TCK26106.1"/>
    <property type="molecule type" value="Genomic_DNA"/>
</dbReference>
<feature type="transmembrane region" description="Helical" evidence="1">
    <location>
        <begin position="112"/>
        <end position="131"/>
    </location>
</feature>
<keyword evidence="3" id="KW-1185">Reference proteome</keyword>